<protein>
    <submittedName>
        <fullName evidence="2">KLTH0E11594p</fullName>
    </submittedName>
</protein>
<dbReference type="RefSeq" id="XP_002553980.1">
    <property type="nucleotide sequence ID" value="XM_002553934.1"/>
</dbReference>
<name>C5DID2_LACTC</name>
<dbReference type="Proteomes" id="UP000002036">
    <property type="component" value="Chromosome E"/>
</dbReference>
<feature type="region of interest" description="Disordered" evidence="1">
    <location>
        <begin position="1"/>
        <end position="38"/>
    </location>
</feature>
<dbReference type="OMA" id="RSSWHEA"/>
<feature type="region of interest" description="Disordered" evidence="1">
    <location>
        <begin position="303"/>
        <end position="351"/>
    </location>
</feature>
<dbReference type="InParanoid" id="C5DID2"/>
<feature type="region of interest" description="Disordered" evidence="1">
    <location>
        <begin position="53"/>
        <end position="173"/>
    </location>
</feature>
<organism evidence="2 3">
    <name type="scientific">Lachancea thermotolerans (strain ATCC 56472 / CBS 6340 / NRRL Y-8284)</name>
    <name type="common">Yeast</name>
    <name type="synonym">Kluyveromyces thermotolerans</name>
    <dbReference type="NCBI Taxonomy" id="559295"/>
    <lineage>
        <taxon>Eukaryota</taxon>
        <taxon>Fungi</taxon>
        <taxon>Dikarya</taxon>
        <taxon>Ascomycota</taxon>
        <taxon>Saccharomycotina</taxon>
        <taxon>Saccharomycetes</taxon>
        <taxon>Saccharomycetales</taxon>
        <taxon>Saccharomycetaceae</taxon>
        <taxon>Lachancea</taxon>
    </lineage>
</organism>
<dbReference type="KEGG" id="lth:KLTH0E11594g"/>
<accession>C5DID2</accession>
<dbReference type="STRING" id="559295.C5DID2"/>
<evidence type="ECO:0000313" key="3">
    <source>
        <dbReference type="Proteomes" id="UP000002036"/>
    </source>
</evidence>
<dbReference type="AlphaFoldDB" id="C5DID2"/>
<feature type="compositionally biased region" description="Basic and acidic residues" evidence="1">
    <location>
        <begin position="8"/>
        <end position="21"/>
    </location>
</feature>
<dbReference type="GeneID" id="8292147"/>
<keyword evidence="3" id="KW-1185">Reference proteome</keyword>
<evidence type="ECO:0000256" key="1">
    <source>
        <dbReference type="SAM" id="MobiDB-lite"/>
    </source>
</evidence>
<dbReference type="HOGENOM" id="CLU_642614_0_0_1"/>
<sequence>MSQSTGEGENKSREGRDRLRELGLQCVSPGFGKMDNRMLSTLQVSKDIAKEQKEAIQKLSGDAKSSSPEPKINTGPDTAPSRVSGQDSGSSSTGDIEKNVAKAGPKSLKRARIPPPLNIRASGSDSGSRSGKEDNFQFTGARSAPAHITRYPRGKSRVQYLGRSTDGEHSARKKARALPNWAHMNNAAMTPYAYYPPPATAIPYQGGYPAWQGALQNPYQSPYIPAYMAPVPYAMLQAPFAQSVPDPQTAKNPASNLQRDFEAYRNKNPGVGTRDLFGNNKSRWAPIQAQPQSAREEFFGARARTPIRQSSAAGASRPRPVEKTKDKQADSGPARNNSSKEDDKDNNDDNDTEEVDLAIEEGAQPIPMHARQNSAASVANATMQGEIRLQQDSFAFTFSMLDSATDKKMFMSICDKVWDEAQEITKR</sequence>
<reference evidence="2 3" key="1">
    <citation type="journal article" date="2009" name="Genome Res.">
        <title>Comparative genomics of protoploid Saccharomycetaceae.</title>
        <authorList>
            <consortium name="The Genolevures Consortium"/>
            <person name="Souciet J.-L."/>
            <person name="Dujon B."/>
            <person name="Gaillardin C."/>
            <person name="Johnston M."/>
            <person name="Baret P.V."/>
            <person name="Cliften P."/>
            <person name="Sherman D.J."/>
            <person name="Weissenbach J."/>
            <person name="Westhof E."/>
            <person name="Wincker P."/>
            <person name="Jubin C."/>
            <person name="Poulain J."/>
            <person name="Barbe V."/>
            <person name="Segurens B."/>
            <person name="Artiguenave F."/>
            <person name="Anthouard V."/>
            <person name="Vacherie B."/>
            <person name="Val M.-E."/>
            <person name="Fulton R.S."/>
            <person name="Minx P."/>
            <person name="Wilson R."/>
            <person name="Durrens P."/>
            <person name="Jean G."/>
            <person name="Marck C."/>
            <person name="Martin T."/>
            <person name="Nikolski M."/>
            <person name="Rolland T."/>
            <person name="Seret M.-L."/>
            <person name="Casaregola S."/>
            <person name="Despons L."/>
            <person name="Fairhead C."/>
            <person name="Fischer G."/>
            <person name="Lafontaine I."/>
            <person name="Leh V."/>
            <person name="Lemaire M."/>
            <person name="de Montigny J."/>
            <person name="Neuveglise C."/>
            <person name="Thierry A."/>
            <person name="Blanc-Lenfle I."/>
            <person name="Bleykasten C."/>
            <person name="Diffels J."/>
            <person name="Fritsch E."/>
            <person name="Frangeul L."/>
            <person name="Goeffon A."/>
            <person name="Jauniaux N."/>
            <person name="Kachouri-Lafond R."/>
            <person name="Payen C."/>
            <person name="Potier S."/>
            <person name="Pribylova L."/>
            <person name="Ozanne C."/>
            <person name="Richard G.-F."/>
            <person name="Sacerdot C."/>
            <person name="Straub M.-L."/>
            <person name="Talla E."/>
        </authorList>
    </citation>
    <scope>NUCLEOTIDE SEQUENCE [LARGE SCALE GENOMIC DNA]</scope>
    <source>
        <strain evidence="3">ATCC 56472 / CBS 6340 / NRRL Y-8284</strain>
    </source>
</reference>
<dbReference type="eggNOG" id="ENOG502S5RS">
    <property type="taxonomic scope" value="Eukaryota"/>
</dbReference>
<dbReference type="OrthoDB" id="4041625at2759"/>
<feature type="compositionally biased region" description="Low complexity" evidence="1">
    <location>
        <begin position="81"/>
        <end position="94"/>
    </location>
</feature>
<proteinExistence type="predicted"/>
<feature type="compositionally biased region" description="Basic and acidic residues" evidence="1">
    <location>
        <begin position="319"/>
        <end position="329"/>
    </location>
</feature>
<dbReference type="EMBL" id="CU928169">
    <property type="protein sequence ID" value="CAR23543.1"/>
    <property type="molecule type" value="Genomic_DNA"/>
</dbReference>
<gene>
    <name evidence="2" type="ordered locus">KLTH0E11594g</name>
</gene>
<evidence type="ECO:0000313" key="2">
    <source>
        <dbReference type="EMBL" id="CAR23543.1"/>
    </source>
</evidence>
<dbReference type="FunCoup" id="C5DID2">
    <property type="interactions" value="591"/>
</dbReference>